<reference evidence="1 2" key="1">
    <citation type="journal article" date="2024" name="Nat. Commun.">
        <title>Phylogenomics reveals the evolutionary origins of lichenization in chlorophyte algae.</title>
        <authorList>
            <person name="Puginier C."/>
            <person name="Libourel C."/>
            <person name="Otte J."/>
            <person name="Skaloud P."/>
            <person name="Haon M."/>
            <person name="Grisel S."/>
            <person name="Petersen M."/>
            <person name="Berrin J.G."/>
            <person name="Delaux P.M."/>
            <person name="Dal Grande F."/>
            <person name="Keller J."/>
        </authorList>
    </citation>
    <scope>NUCLEOTIDE SEQUENCE [LARGE SCALE GENOMIC DNA]</scope>
    <source>
        <strain evidence="1 2">SAG 216-7</strain>
    </source>
</reference>
<organism evidence="1 2">
    <name type="scientific">Coccomyxa subellipsoidea</name>
    <dbReference type="NCBI Taxonomy" id="248742"/>
    <lineage>
        <taxon>Eukaryota</taxon>
        <taxon>Viridiplantae</taxon>
        <taxon>Chlorophyta</taxon>
        <taxon>core chlorophytes</taxon>
        <taxon>Trebouxiophyceae</taxon>
        <taxon>Trebouxiophyceae incertae sedis</taxon>
        <taxon>Coccomyxaceae</taxon>
        <taxon>Coccomyxa</taxon>
    </lineage>
</organism>
<sequence length="256" mass="28998">MAGELEALERVVEQGWVHLQPKSSLNRLPGRAWSHSFWSQQTISESASLQVKPPPTFSSWWILWTVQPEVMLLGCSSLEQFTDQVKASKVPIIVDGRECAAMLLILRSAMIWPRASLRSFMSQAEEYRCKYIGVMSADSVGLLVQEPNTPDYELYLTDKMMQLGTEGLPGLTFFPLDAKDETGQRYRLRREINHDRHLAYFATAVDDNAVYTRATTVHLRGDGSCPYISFMATQREADNAIDAHVLGMEDMLTLKY</sequence>
<comment type="caution">
    <text evidence="1">The sequence shown here is derived from an EMBL/GenBank/DDBJ whole genome shotgun (WGS) entry which is preliminary data.</text>
</comment>
<dbReference type="EMBL" id="JALJOT010000014">
    <property type="protein sequence ID" value="KAK9903470.1"/>
    <property type="molecule type" value="Genomic_DNA"/>
</dbReference>
<keyword evidence="2" id="KW-1185">Reference proteome</keyword>
<dbReference type="Proteomes" id="UP001491310">
    <property type="component" value="Unassembled WGS sequence"/>
</dbReference>
<proteinExistence type="predicted"/>
<evidence type="ECO:0000313" key="1">
    <source>
        <dbReference type="EMBL" id="KAK9903470.1"/>
    </source>
</evidence>
<name>A0ABR2YED1_9CHLO</name>
<protein>
    <submittedName>
        <fullName evidence="1">Uncharacterized protein</fullName>
    </submittedName>
</protein>
<evidence type="ECO:0000313" key="2">
    <source>
        <dbReference type="Proteomes" id="UP001491310"/>
    </source>
</evidence>
<gene>
    <name evidence="1" type="ORF">WJX75_006378</name>
</gene>
<accession>A0ABR2YED1</accession>